<dbReference type="Gene3D" id="3.30.730.10">
    <property type="entry name" value="AP2/ERF domain"/>
    <property type="match status" value="1"/>
</dbReference>
<dbReference type="InterPro" id="IPR050913">
    <property type="entry name" value="AP2/ERF_ERF"/>
</dbReference>
<dbReference type="CDD" id="cd00018">
    <property type="entry name" value="AP2"/>
    <property type="match status" value="1"/>
</dbReference>
<dbReference type="Proteomes" id="UP001151760">
    <property type="component" value="Unassembled WGS sequence"/>
</dbReference>
<evidence type="ECO:0000256" key="2">
    <source>
        <dbReference type="ARBA" id="ARBA00023015"/>
    </source>
</evidence>
<dbReference type="InterPro" id="IPR001471">
    <property type="entry name" value="AP2/ERF_dom"/>
</dbReference>
<keyword evidence="5" id="KW-0539">Nucleus</keyword>
<dbReference type="SMART" id="SM00380">
    <property type="entry name" value="AP2"/>
    <property type="match status" value="1"/>
</dbReference>
<evidence type="ECO:0000256" key="1">
    <source>
        <dbReference type="ARBA" id="ARBA00004123"/>
    </source>
</evidence>
<name>A0ABQ5APX3_9ASTR</name>
<dbReference type="InterPro" id="IPR016177">
    <property type="entry name" value="DNA-bd_dom_sf"/>
</dbReference>
<evidence type="ECO:0000313" key="8">
    <source>
        <dbReference type="Proteomes" id="UP001151760"/>
    </source>
</evidence>
<dbReference type="PANTHER" id="PTHR31194:SF166">
    <property type="entry name" value="PATHOGENESIS-RELATED GENES TRANSCRIPTIONAL ACTIVATOR PTI6"/>
    <property type="match status" value="1"/>
</dbReference>
<keyword evidence="3" id="KW-0238">DNA-binding</keyword>
<proteinExistence type="predicted"/>
<evidence type="ECO:0000256" key="5">
    <source>
        <dbReference type="ARBA" id="ARBA00023242"/>
    </source>
</evidence>
<keyword evidence="4" id="KW-0804">Transcription</keyword>
<comment type="caution">
    <text evidence="7">The sequence shown here is derived from an EMBL/GenBank/DDBJ whole genome shotgun (WGS) entry which is preliminary data.</text>
</comment>
<dbReference type="PROSITE" id="PS51032">
    <property type="entry name" value="AP2_ERF"/>
    <property type="match status" value="1"/>
</dbReference>
<reference evidence="7" key="2">
    <citation type="submission" date="2022-01" db="EMBL/GenBank/DDBJ databases">
        <authorList>
            <person name="Yamashiro T."/>
            <person name="Shiraishi A."/>
            <person name="Satake H."/>
            <person name="Nakayama K."/>
        </authorList>
    </citation>
    <scope>NUCLEOTIDE SEQUENCE</scope>
</reference>
<dbReference type="InterPro" id="IPR036955">
    <property type="entry name" value="AP2/ERF_dom_sf"/>
</dbReference>
<keyword evidence="8" id="KW-1185">Reference proteome</keyword>
<dbReference type="PRINTS" id="PR00367">
    <property type="entry name" value="ETHRSPELEMNT"/>
</dbReference>
<keyword evidence="2" id="KW-0805">Transcription regulation</keyword>
<evidence type="ECO:0000256" key="3">
    <source>
        <dbReference type="ARBA" id="ARBA00023125"/>
    </source>
</evidence>
<dbReference type="PIRSF" id="PIRSF038123">
    <property type="entry name" value="PTI6"/>
    <property type="match status" value="1"/>
</dbReference>
<sequence length="112" mass="12382">ISQQYRGAKRRPGGKWAAEIRDTLQKKRILLGTYDTAEEAALVYDKAAVRLKGSLAVTNFPSLVSPVSVLVSDGFGAVDGFAFDLPEFGVFGRYRGDEFSEFDIDDFLVDVR</sequence>
<dbReference type="PANTHER" id="PTHR31194">
    <property type="entry name" value="SHN SHINE , DNA BINDING / TRANSCRIPTION FACTOR"/>
    <property type="match status" value="1"/>
</dbReference>
<evidence type="ECO:0000256" key="4">
    <source>
        <dbReference type="ARBA" id="ARBA00023163"/>
    </source>
</evidence>
<dbReference type="Pfam" id="PF00847">
    <property type="entry name" value="AP2"/>
    <property type="match status" value="1"/>
</dbReference>
<reference evidence="7" key="1">
    <citation type="journal article" date="2022" name="Int. J. Mol. Sci.">
        <title>Draft Genome of Tanacetum Coccineum: Genomic Comparison of Closely Related Tanacetum-Family Plants.</title>
        <authorList>
            <person name="Yamashiro T."/>
            <person name="Shiraishi A."/>
            <person name="Nakayama K."/>
            <person name="Satake H."/>
        </authorList>
    </citation>
    <scope>NUCLEOTIDE SEQUENCE</scope>
</reference>
<evidence type="ECO:0000313" key="7">
    <source>
        <dbReference type="EMBL" id="GJT04715.1"/>
    </source>
</evidence>
<feature type="non-terminal residue" evidence="7">
    <location>
        <position position="1"/>
    </location>
</feature>
<evidence type="ECO:0000259" key="6">
    <source>
        <dbReference type="PROSITE" id="PS51032"/>
    </source>
</evidence>
<gene>
    <name evidence="7" type="ORF">Tco_0839177</name>
</gene>
<organism evidence="7 8">
    <name type="scientific">Tanacetum coccineum</name>
    <dbReference type="NCBI Taxonomy" id="301880"/>
    <lineage>
        <taxon>Eukaryota</taxon>
        <taxon>Viridiplantae</taxon>
        <taxon>Streptophyta</taxon>
        <taxon>Embryophyta</taxon>
        <taxon>Tracheophyta</taxon>
        <taxon>Spermatophyta</taxon>
        <taxon>Magnoliopsida</taxon>
        <taxon>eudicotyledons</taxon>
        <taxon>Gunneridae</taxon>
        <taxon>Pentapetalae</taxon>
        <taxon>asterids</taxon>
        <taxon>campanulids</taxon>
        <taxon>Asterales</taxon>
        <taxon>Asteraceae</taxon>
        <taxon>Asteroideae</taxon>
        <taxon>Anthemideae</taxon>
        <taxon>Anthemidinae</taxon>
        <taxon>Tanacetum</taxon>
    </lineage>
</organism>
<protein>
    <submittedName>
        <fullName evidence="7">Pathogenesis-related genes transcriptional activator PTI6-like protein</fullName>
    </submittedName>
</protein>
<dbReference type="SUPFAM" id="SSF54171">
    <property type="entry name" value="DNA-binding domain"/>
    <property type="match status" value="1"/>
</dbReference>
<dbReference type="EMBL" id="BQNB010012530">
    <property type="protein sequence ID" value="GJT04715.1"/>
    <property type="molecule type" value="Genomic_DNA"/>
</dbReference>
<feature type="domain" description="AP2/ERF" evidence="6">
    <location>
        <begin position="4"/>
        <end position="61"/>
    </location>
</feature>
<accession>A0ABQ5APX3</accession>
<comment type="subcellular location">
    <subcellularLocation>
        <location evidence="1">Nucleus</location>
    </subcellularLocation>
</comment>